<dbReference type="InterPro" id="IPR008538">
    <property type="entry name" value="Uma2"/>
</dbReference>
<dbReference type="InterPro" id="IPR011335">
    <property type="entry name" value="Restrct_endonuc-II-like"/>
</dbReference>
<dbReference type="AlphaFoldDB" id="A0A1W1VZW0"/>
<dbReference type="GO" id="GO:0004519">
    <property type="term" value="F:endonuclease activity"/>
    <property type="evidence" value="ECO:0007669"/>
    <property type="project" value="UniProtKB-KW"/>
</dbReference>
<dbReference type="EMBL" id="LT838272">
    <property type="protein sequence ID" value="SMB98897.1"/>
    <property type="molecule type" value="Genomic_DNA"/>
</dbReference>
<accession>A0A1W1VZW0</accession>
<dbReference type="Proteomes" id="UP000192569">
    <property type="component" value="Chromosome I"/>
</dbReference>
<keyword evidence="3" id="KW-1185">Reference proteome</keyword>
<sequence length="73" mass="8932">MKDKKIKKLKRSLYNRYDVLEYWLFDPELRLAEIYRRDTENRLVKVVEYEDEGQLTSPLFPGLVIDLKLLWVE</sequence>
<keyword evidence="2" id="KW-0378">Hydrolase</keyword>
<keyword evidence="2" id="KW-0255">Endonuclease</keyword>
<dbReference type="Pfam" id="PF05685">
    <property type="entry name" value="Uma2"/>
    <property type="match status" value="1"/>
</dbReference>
<dbReference type="RefSeq" id="WP_084666274.1">
    <property type="nucleotide sequence ID" value="NZ_LT838272.1"/>
</dbReference>
<name>A0A1W1VZW0_9FIRM</name>
<evidence type="ECO:0000259" key="1">
    <source>
        <dbReference type="Pfam" id="PF05685"/>
    </source>
</evidence>
<dbReference type="Gene3D" id="3.90.1570.10">
    <property type="entry name" value="tt1808, chain A"/>
    <property type="match status" value="1"/>
</dbReference>
<dbReference type="InterPro" id="IPR012296">
    <property type="entry name" value="Nuclease_put_TT1808"/>
</dbReference>
<keyword evidence="2" id="KW-0540">Nuclease</keyword>
<gene>
    <name evidence="2" type="ORF">SAMN00808754_2613</name>
</gene>
<proteinExistence type="predicted"/>
<evidence type="ECO:0000313" key="3">
    <source>
        <dbReference type="Proteomes" id="UP000192569"/>
    </source>
</evidence>
<feature type="domain" description="Putative restriction endonuclease" evidence="1">
    <location>
        <begin position="8"/>
        <end position="67"/>
    </location>
</feature>
<dbReference type="OrthoDB" id="9798254at2"/>
<evidence type="ECO:0000313" key="2">
    <source>
        <dbReference type="EMBL" id="SMB98897.1"/>
    </source>
</evidence>
<protein>
    <submittedName>
        <fullName evidence="2">Putative restriction endonuclease</fullName>
    </submittedName>
</protein>
<dbReference type="SUPFAM" id="SSF52980">
    <property type="entry name" value="Restriction endonuclease-like"/>
    <property type="match status" value="1"/>
</dbReference>
<reference evidence="2 3" key="1">
    <citation type="submission" date="2017-04" db="EMBL/GenBank/DDBJ databases">
        <authorList>
            <person name="Afonso C.L."/>
            <person name="Miller P.J."/>
            <person name="Scott M.A."/>
            <person name="Spackman E."/>
            <person name="Goraichik I."/>
            <person name="Dimitrov K.M."/>
            <person name="Suarez D.L."/>
            <person name="Swayne D.E."/>
        </authorList>
    </citation>
    <scope>NUCLEOTIDE SEQUENCE [LARGE SCALE GENOMIC DNA]</scope>
    <source>
        <strain evidence="2 3">ToBE</strain>
    </source>
</reference>
<organism evidence="2 3">
    <name type="scientific">Thermanaeromonas toyohensis ToBE</name>
    <dbReference type="NCBI Taxonomy" id="698762"/>
    <lineage>
        <taxon>Bacteria</taxon>
        <taxon>Bacillati</taxon>
        <taxon>Bacillota</taxon>
        <taxon>Clostridia</taxon>
        <taxon>Neomoorellales</taxon>
        <taxon>Neomoorellaceae</taxon>
        <taxon>Thermanaeromonas</taxon>
    </lineage>
</organism>